<sequence>RTVDNDNVKKDACLNGDDTRQKEEEKEKGENSENALLKKEKGENNEKALLNEEVHEVDKGVGGDKLDGNDEGS</sequence>
<protein>
    <submittedName>
        <fullName evidence="2">Uncharacterized protein</fullName>
    </submittedName>
</protein>
<name>A0A392V6F1_9FABA</name>
<comment type="caution">
    <text evidence="2">The sequence shown here is derived from an EMBL/GenBank/DDBJ whole genome shotgun (WGS) entry which is preliminary data.</text>
</comment>
<reference evidence="2 3" key="1">
    <citation type="journal article" date="2018" name="Front. Plant Sci.">
        <title>Red Clover (Trifolium pratense) and Zigzag Clover (T. medium) - A Picture of Genomic Similarities and Differences.</title>
        <authorList>
            <person name="Dluhosova J."/>
            <person name="Istvanek J."/>
            <person name="Nedelnik J."/>
            <person name="Repkova J."/>
        </authorList>
    </citation>
    <scope>NUCLEOTIDE SEQUENCE [LARGE SCALE GENOMIC DNA]</scope>
    <source>
        <strain evidence="3">cv. 10/8</strain>
        <tissue evidence="2">Leaf</tissue>
    </source>
</reference>
<evidence type="ECO:0000256" key="1">
    <source>
        <dbReference type="SAM" id="MobiDB-lite"/>
    </source>
</evidence>
<evidence type="ECO:0000313" key="3">
    <source>
        <dbReference type="Proteomes" id="UP000265520"/>
    </source>
</evidence>
<dbReference type="Proteomes" id="UP000265520">
    <property type="component" value="Unassembled WGS sequence"/>
</dbReference>
<feature type="non-terminal residue" evidence="2">
    <location>
        <position position="73"/>
    </location>
</feature>
<feature type="region of interest" description="Disordered" evidence="1">
    <location>
        <begin position="1"/>
        <end position="73"/>
    </location>
</feature>
<evidence type="ECO:0000313" key="2">
    <source>
        <dbReference type="EMBL" id="MCI82531.1"/>
    </source>
</evidence>
<keyword evidence="3" id="KW-1185">Reference proteome</keyword>
<feature type="non-terminal residue" evidence="2">
    <location>
        <position position="1"/>
    </location>
</feature>
<organism evidence="2 3">
    <name type="scientific">Trifolium medium</name>
    <dbReference type="NCBI Taxonomy" id="97028"/>
    <lineage>
        <taxon>Eukaryota</taxon>
        <taxon>Viridiplantae</taxon>
        <taxon>Streptophyta</taxon>
        <taxon>Embryophyta</taxon>
        <taxon>Tracheophyta</taxon>
        <taxon>Spermatophyta</taxon>
        <taxon>Magnoliopsida</taxon>
        <taxon>eudicotyledons</taxon>
        <taxon>Gunneridae</taxon>
        <taxon>Pentapetalae</taxon>
        <taxon>rosids</taxon>
        <taxon>fabids</taxon>
        <taxon>Fabales</taxon>
        <taxon>Fabaceae</taxon>
        <taxon>Papilionoideae</taxon>
        <taxon>50 kb inversion clade</taxon>
        <taxon>NPAAA clade</taxon>
        <taxon>Hologalegina</taxon>
        <taxon>IRL clade</taxon>
        <taxon>Trifolieae</taxon>
        <taxon>Trifolium</taxon>
    </lineage>
</organism>
<accession>A0A392V6F1</accession>
<dbReference type="AlphaFoldDB" id="A0A392V6F1"/>
<dbReference type="EMBL" id="LXQA011045669">
    <property type="protein sequence ID" value="MCI82531.1"/>
    <property type="molecule type" value="Genomic_DNA"/>
</dbReference>
<proteinExistence type="predicted"/>